<evidence type="ECO:0000313" key="2">
    <source>
        <dbReference type="Proteomes" id="UP001459277"/>
    </source>
</evidence>
<sequence length="68" mass="8033">MANAFLEYNLFNIEIAPDLTVLQRTEKKNGESFCEYAQRWHVLAAQLLPPKWFVDNLKPPYYEKMINA</sequence>
<dbReference type="Proteomes" id="UP001459277">
    <property type="component" value="Unassembled WGS sequence"/>
</dbReference>
<proteinExistence type="predicted"/>
<protein>
    <submittedName>
        <fullName evidence="1">Uncharacterized protein</fullName>
    </submittedName>
</protein>
<gene>
    <name evidence="1" type="ORF">SO802_002472</name>
</gene>
<dbReference type="EMBL" id="JAZDWU010000001">
    <property type="protein sequence ID" value="KAL0015403.1"/>
    <property type="molecule type" value="Genomic_DNA"/>
</dbReference>
<dbReference type="AlphaFoldDB" id="A0AAW2E0V1"/>
<reference evidence="1 2" key="1">
    <citation type="submission" date="2024-01" db="EMBL/GenBank/DDBJ databases">
        <title>A telomere-to-telomere, gap-free genome of sweet tea (Lithocarpus litseifolius).</title>
        <authorList>
            <person name="Zhou J."/>
        </authorList>
    </citation>
    <scope>NUCLEOTIDE SEQUENCE [LARGE SCALE GENOMIC DNA]</scope>
    <source>
        <strain evidence="1">Zhou-2022a</strain>
        <tissue evidence="1">Leaf</tissue>
    </source>
</reference>
<keyword evidence="2" id="KW-1185">Reference proteome</keyword>
<name>A0AAW2E0V1_9ROSI</name>
<evidence type="ECO:0000313" key="1">
    <source>
        <dbReference type="EMBL" id="KAL0015403.1"/>
    </source>
</evidence>
<comment type="caution">
    <text evidence="1">The sequence shown here is derived from an EMBL/GenBank/DDBJ whole genome shotgun (WGS) entry which is preliminary data.</text>
</comment>
<organism evidence="1 2">
    <name type="scientific">Lithocarpus litseifolius</name>
    <dbReference type="NCBI Taxonomy" id="425828"/>
    <lineage>
        <taxon>Eukaryota</taxon>
        <taxon>Viridiplantae</taxon>
        <taxon>Streptophyta</taxon>
        <taxon>Embryophyta</taxon>
        <taxon>Tracheophyta</taxon>
        <taxon>Spermatophyta</taxon>
        <taxon>Magnoliopsida</taxon>
        <taxon>eudicotyledons</taxon>
        <taxon>Gunneridae</taxon>
        <taxon>Pentapetalae</taxon>
        <taxon>rosids</taxon>
        <taxon>fabids</taxon>
        <taxon>Fagales</taxon>
        <taxon>Fagaceae</taxon>
        <taxon>Lithocarpus</taxon>
    </lineage>
</organism>
<accession>A0AAW2E0V1</accession>